<gene>
    <name evidence="2" type="ORF">GEMMAAP_14700</name>
</gene>
<dbReference type="KEGG" id="gph:GEMMAAP_14700"/>
<dbReference type="STRING" id="1379270.GEMMAAP_14700"/>
<dbReference type="Gene3D" id="1.10.10.10">
    <property type="entry name" value="Winged helix-like DNA-binding domain superfamily/Winged helix DNA-binding domain"/>
    <property type="match status" value="1"/>
</dbReference>
<feature type="domain" description="Transcription regulator PadR N-terminal" evidence="1">
    <location>
        <begin position="25"/>
        <end position="89"/>
    </location>
</feature>
<dbReference type="InterPro" id="IPR005149">
    <property type="entry name" value="Tscrpt_reg_PadR_N"/>
</dbReference>
<proteinExistence type="predicted"/>
<dbReference type="InterPro" id="IPR036388">
    <property type="entry name" value="WH-like_DNA-bd_sf"/>
</dbReference>
<dbReference type="Proteomes" id="UP000076404">
    <property type="component" value="Chromosome"/>
</dbReference>
<dbReference type="Pfam" id="PF03551">
    <property type="entry name" value="PadR"/>
    <property type="match status" value="1"/>
</dbReference>
<dbReference type="AlphaFoldDB" id="A0A143BPA1"/>
<name>A0A143BPA1_9BACT</name>
<dbReference type="SUPFAM" id="SSF46785">
    <property type="entry name" value="Winged helix' DNA-binding domain"/>
    <property type="match status" value="1"/>
</dbReference>
<reference evidence="2 3" key="1">
    <citation type="journal article" date="2014" name="Proc. Natl. Acad. Sci. U.S.A.">
        <title>Functional type 2 photosynthetic reaction centers found in the rare bacterial phylum Gemmatimonadetes.</title>
        <authorList>
            <person name="Zeng Y."/>
            <person name="Feng F."/>
            <person name="Medova H."/>
            <person name="Dean J."/>
            <person name="Koblizek M."/>
        </authorList>
    </citation>
    <scope>NUCLEOTIDE SEQUENCE [LARGE SCALE GENOMIC DNA]</scope>
    <source>
        <strain evidence="2 3">AP64</strain>
    </source>
</reference>
<evidence type="ECO:0000313" key="3">
    <source>
        <dbReference type="Proteomes" id="UP000076404"/>
    </source>
</evidence>
<protein>
    <recommendedName>
        <fullName evidence="1">Transcription regulator PadR N-terminal domain-containing protein</fullName>
    </recommendedName>
</protein>
<reference evidence="2 3" key="2">
    <citation type="journal article" date="2016" name="Environ. Microbiol. Rep.">
        <title>Metagenomic evidence for the presence of phototrophic Gemmatimonadetes bacteria in diverse environments.</title>
        <authorList>
            <person name="Zeng Y."/>
            <person name="Baumbach J."/>
            <person name="Barbosa E.G."/>
            <person name="Azevedo V."/>
            <person name="Zhang C."/>
            <person name="Koblizek M."/>
        </authorList>
    </citation>
    <scope>NUCLEOTIDE SEQUENCE [LARGE SCALE GENOMIC DNA]</scope>
    <source>
        <strain evidence="2 3">AP64</strain>
    </source>
</reference>
<evidence type="ECO:0000259" key="1">
    <source>
        <dbReference type="Pfam" id="PF03551"/>
    </source>
</evidence>
<organism evidence="2 3">
    <name type="scientific">Gemmatimonas phototrophica</name>
    <dbReference type="NCBI Taxonomy" id="1379270"/>
    <lineage>
        <taxon>Bacteria</taxon>
        <taxon>Pseudomonadati</taxon>
        <taxon>Gemmatimonadota</taxon>
        <taxon>Gemmatimonadia</taxon>
        <taxon>Gemmatimonadales</taxon>
        <taxon>Gemmatimonadaceae</taxon>
        <taxon>Gemmatimonas</taxon>
    </lineage>
</organism>
<evidence type="ECO:0000313" key="2">
    <source>
        <dbReference type="EMBL" id="AMW06889.1"/>
    </source>
</evidence>
<dbReference type="eggNOG" id="COG1695">
    <property type="taxonomic scope" value="Bacteria"/>
</dbReference>
<keyword evidence="3" id="KW-1185">Reference proteome</keyword>
<dbReference type="OrthoDB" id="120743at2"/>
<dbReference type="InterPro" id="IPR036390">
    <property type="entry name" value="WH_DNA-bd_sf"/>
</dbReference>
<dbReference type="EMBL" id="CP011454">
    <property type="protein sequence ID" value="AMW06889.1"/>
    <property type="molecule type" value="Genomic_DNA"/>
</dbReference>
<dbReference type="RefSeq" id="WP_053333695.1">
    <property type="nucleotide sequence ID" value="NZ_CP011454.1"/>
</dbReference>
<accession>A0A143BPA1</accession>
<sequence>MTLALRGPFEATLLATVAALGDGASGLDVRRVIAERTGRSYAVGGIYTGLQRLETKGFVVARTDEPRAIRGGRTRRLFSITAIGVRALDDFRHRATLSWSLPSSLTPDPA</sequence>